<dbReference type="EMBL" id="CP000553">
    <property type="protein sequence ID" value="ABM75146.1"/>
    <property type="molecule type" value="Genomic_DNA"/>
</dbReference>
<organism evidence="2 3">
    <name type="scientific">Prochlorococcus marinus (strain NATL1A)</name>
    <dbReference type="NCBI Taxonomy" id="167555"/>
    <lineage>
        <taxon>Bacteria</taxon>
        <taxon>Bacillati</taxon>
        <taxon>Cyanobacteriota</taxon>
        <taxon>Cyanophyceae</taxon>
        <taxon>Synechococcales</taxon>
        <taxon>Prochlorococcaceae</taxon>
        <taxon>Prochlorococcus</taxon>
    </lineage>
</organism>
<dbReference type="HOGENOM" id="CLU_148080_0_0_3"/>
<dbReference type="RefSeq" id="WP_011823320.1">
    <property type="nucleotide sequence ID" value="NC_008819.1"/>
</dbReference>
<feature type="chain" id="PRO_5002642911" description="Nuclease" evidence="1">
    <location>
        <begin position="25"/>
        <end position="115"/>
    </location>
</feature>
<sequence>MNKFFTKILILLVSLFWFHSAVDAAEVLQVTSSSVLLIGDHNRTYTVKLACTEITPDLEEESLKWLKKQLPRHTKVNLKPKGSVNGVLVSKVIPFDSGIDITEKYINEGLATNKC</sequence>
<evidence type="ECO:0000256" key="1">
    <source>
        <dbReference type="SAM" id="SignalP"/>
    </source>
</evidence>
<dbReference type="AlphaFoldDB" id="A2C0Y6"/>
<accession>A2C0Y6</accession>
<protein>
    <recommendedName>
        <fullName evidence="4">Nuclease</fullName>
    </recommendedName>
</protein>
<keyword evidence="1" id="KW-0732">Signal</keyword>
<dbReference type="Proteomes" id="UP000002592">
    <property type="component" value="Chromosome"/>
</dbReference>
<dbReference type="KEGG" id="pme:NATL1_05841"/>
<evidence type="ECO:0000313" key="3">
    <source>
        <dbReference type="Proteomes" id="UP000002592"/>
    </source>
</evidence>
<name>A2C0Y6_PROM1</name>
<proteinExistence type="predicted"/>
<reference evidence="3" key="1">
    <citation type="journal article" date="2007" name="PLoS Genet.">
        <title>Patterns and implications of gene gain and loss in the evolution of Prochlorococcus.</title>
        <authorList>
            <person name="Kettler G.C."/>
            <person name="Martiny A.C."/>
            <person name="Huang K."/>
            <person name="Zucker J."/>
            <person name="Coleman M.L."/>
            <person name="Rodrigue S."/>
            <person name="Chen F."/>
            <person name="Lapidus A."/>
            <person name="Ferriera S."/>
            <person name="Johnson J."/>
            <person name="Steglich C."/>
            <person name="Church G.M."/>
            <person name="Richardson P."/>
            <person name="Chisholm S.W."/>
        </authorList>
    </citation>
    <scope>NUCLEOTIDE SEQUENCE [LARGE SCALE GENOMIC DNA]</scope>
    <source>
        <strain evidence="3">NATL1A</strain>
    </source>
</reference>
<gene>
    <name evidence="2" type="ordered locus">NATL1_05841</name>
</gene>
<evidence type="ECO:0008006" key="4">
    <source>
        <dbReference type="Google" id="ProtNLM"/>
    </source>
</evidence>
<evidence type="ECO:0000313" key="2">
    <source>
        <dbReference type="EMBL" id="ABM75146.1"/>
    </source>
</evidence>
<feature type="signal peptide" evidence="1">
    <location>
        <begin position="1"/>
        <end position="24"/>
    </location>
</feature>
<dbReference type="eggNOG" id="ENOG50343A7">
    <property type="taxonomic scope" value="Bacteria"/>
</dbReference>